<feature type="transmembrane region" description="Helical" evidence="1">
    <location>
        <begin position="7"/>
        <end position="31"/>
    </location>
</feature>
<feature type="transmembrane region" description="Helical" evidence="1">
    <location>
        <begin position="51"/>
        <end position="68"/>
    </location>
</feature>
<gene>
    <name evidence="2" type="ORF">L9F63_026213</name>
</gene>
<feature type="non-terminal residue" evidence="2">
    <location>
        <position position="75"/>
    </location>
</feature>
<organism evidence="2 3">
    <name type="scientific">Diploptera punctata</name>
    <name type="common">Pacific beetle cockroach</name>
    <dbReference type="NCBI Taxonomy" id="6984"/>
    <lineage>
        <taxon>Eukaryota</taxon>
        <taxon>Metazoa</taxon>
        <taxon>Ecdysozoa</taxon>
        <taxon>Arthropoda</taxon>
        <taxon>Hexapoda</taxon>
        <taxon>Insecta</taxon>
        <taxon>Pterygota</taxon>
        <taxon>Neoptera</taxon>
        <taxon>Polyneoptera</taxon>
        <taxon>Dictyoptera</taxon>
        <taxon>Blattodea</taxon>
        <taxon>Blaberoidea</taxon>
        <taxon>Blaberidae</taxon>
        <taxon>Diplopterinae</taxon>
        <taxon>Diploptera</taxon>
    </lineage>
</organism>
<reference evidence="2" key="1">
    <citation type="journal article" date="2023" name="IScience">
        <title>Live-bearing cockroach genome reveals convergent evolutionary mechanisms linked to viviparity in insects and beyond.</title>
        <authorList>
            <person name="Fouks B."/>
            <person name="Harrison M.C."/>
            <person name="Mikhailova A.A."/>
            <person name="Marchal E."/>
            <person name="English S."/>
            <person name="Carruthers M."/>
            <person name="Jennings E.C."/>
            <person name="Chiamaka E.L."/>
            <person name="Frigard R.A."/>
            <person name="Pippel M."/>
            <person name="Attardo G.M."/>
            <person name="Benoit J.B."/>
            <person name="Bornberg-Bauer E."/>
            <person name="Tobe S.S."/>
        </authorList>
    </citation>
    <scope>NUCLEOTIDE SEQUENCE</scope>
    <source>
        <strain evidence="2">Stay&amp;Tobe</strain>
    </source>
</reference>
<keyword evidence="1" id="KW-1133">Transmembrane helix</keyword>
<keyword evidence="1" id="KW-0472">Membrane</keyword>
<evidence type="ECO:0000313" key="3">
    <source>
        <dbReference type="Proteomes" id="UP001233999"/>
    </source>
</evidence>
<keyword evidence="1" id="KW-0812">Transmembrane</keyword>
<comment type="caution">
    <text evidence="2">The sequence shown here is derived from an EMBL/GenBank/DDBJ whole genome shotgun (WGS) entry which is preliminary data.</text>
</comment>
<dbReference type="Proteomes" id="UP001233999">
    <property type="component" value="Unassembled WGS sequence"/>
</dbReference>
<dbReference type="AlphaFoldDB" id="A0AAD8AKD3"/>
<name>A0AAD8AKD3_DIPPU</name>
<sequence length="75" mass="9087">DSKLHRLFILYVFAFINLLFSRPLAMVHTVYAAHYTMYTDILNRNIFKITFLHRLHKYFVVVLLLLCIKKNWIKS</sequence>
<protein>
    <submittedName>
        <fullName evidence="2">Uncharacterized protein</fullName>
    </submittedName>
</protein>
<proteinExistence type="predicted"/>
<dbReference type="EMBL" id="JASPKZ010000174">
    <property type="protein sequence ID" value="KAJ9600649.1"/>
    <property type="molecule type" value="Genomic_DNA"/>
</dbReference>
<feature type="non-terminal residue" evidence="2">
    <location>
        <position position="1"/>
    </location>
</feature>
<evidence type="ECO:0000313" key="2">
    <source>
        <dbReference type="EMBL" id="KAJ9600649.1"/>
    </source>
</evidence>
<keyword evidence="3" id="KW-1185">Reference proteome</keyword>
<evidence type="ECO:0000256" key="1">
    <source>
        <dbReference type="SAM" id="Phobius"/>
    </source>
</evidence>
<accession>A0AAD8AKD3</accession>
<reference evidence="2" key="2">
    <citation type="submission" date="2023-05" db="EMBL/GenBank/DDBJ databases">
        <authorList>
            <person name="Fouks B."/>
        </authorList>
    </citation>
    <scope>NUCLEOTIDE SEQUENCE</scope>
    <source>
        <strain evidence="2">Stay&amp;Tobe</strain>
        <tissue evidence="2">Testes</tissue>
    </source>
</reference>